<sequence>MNKFLFITALAIASLIPMQAYATNYYFDLIISTSGGDRLHPMHDTKGPFYSLIDCLEAQATELGKWINRLNKDDYSVSGCWNSPYMQR</sequence>
<protein>
    <submittedName>
        <fullName evidence="2">Uncharacterized protein</fullName>
    </submittedName>
</protein>
<dbReference type="AlphaFoldDB" id="A0A2W4RL18"/>
<evidence type="ECO:0000313" key="2">
    <source>
        <dbReference type="EMBL" id="PZN83276.1"/>
    </source>
</evidence>
<dbReference type="EMBL" id="QJPH01000189">
    <property type="protein sequence ID" value="PZN83276.1"/>
    <property type="molecule type" value="Genomic_DNA"/>
</dbReference>
<keyword evidence="1" id="KW-0732">Signal</keyword>
<organism evidence="2 3">
    <name type="scientific">Candidatus Methylumidiphilus alinenensis</name>
    <dbReference type="NCBI Taxonomy" id="2202197"/>
    <lineage>
        <taxon>Bacteria</taxon>
        <taxon>Pseudomonadati</taxon>
        <taxon>Pseudomonadota</taxon>
        <taxon>Gammaproteobacteria</taxon>
        <taxon>Methylococcales</taxon>
        <taxon>Candidatus Methylumidiphilus</taxon>
    </lineage>
</organism>
<name>A0A2W4RL18_9GAMM</name>
<proteinExistence type="predicted"/>
<evidence type="ECO:0000256" key="1">
    <source>
        <dbReference type="SAM" id="SignalP"/>
    </source>
</evidence>
<evidence type="ECO:0000313" key="3">
    <source>
        <dbReference type="Proteomes" id="UP000249396"/>
    </source>
</evidence>
<accession>A0A2W4RL18</accession>
<feature type="chain" id="PRO_5016142426" evidence="1">
    <location>
        <begin position="23"/>
        <end position="88"/>
    </location>
</feature>
<feature type="signal peptide" evidence="1">
    <location>
        <begin position="1"/>
        <end position="22"/>
    </location>
</feature>
<comment type="caution">
    <text evidence="2">The sequence shown here is derived from an EMBL/GenBank/DDBJ whole genome shotgun (WGS) entry which is preliminary data.</text>
</comment>
<reference evidence="2 3" key="1">
    <citation type="journal article" date="2018" name="Aquat. Microb. Ecol.">
        <title>Gammaproteobacterial methanotrophs dominate.</title>
        <authorList>
            <person name="Rissanen A.J."/>
            <person name="Saarenheimo J."/>
            <person name="Tiirola M."/>
            <person name="Peura S."/>
            <person name="Aalto S.L."/>
            <person name="Karvinen A."/>
            <person name="Nykanen H."/>
        </authorList>
    </citation>
    <scope>NUCLEOTIDE SEQUENCE [LARGE SCALE GENOMIC DNA]</scope>
    <source>
        <strain evidence="2">AMbin10</strain>
    </source>
</reference>
<gene>
    <name evidence="2" type="ORF">DM484_04805</name>
</gene>
<dbReference type="Proteomes" id="UP000249396">
    <property type="component" value="Unassembled WGS sequence"/>
</dbReference>